<name>A0A1Z9YU63_9GAMM</name>
<feature type="binding site" evidence="9">
    <location>
        <position position="10"/>
    </location>
    <ligand>
        <name>S-adenosyl-L-methionine</name>
        <dbReference type="ChEBI" id="CHEBI:59789"/>
    </ligand>
</feature>
<dbReference type="HAMAP" id="MF_00812">
    <property type="entry name" value="Thiopur_methtran"/>
    <property type="match status" value="1"/>
</dbReference>
<dbReference type="PIRSF" id="PIRSF023956">
    <property type="entry name" value="Thiopurine_S-methyltransferase"/>
    <property type="match status" value="1"/>
</dbReference>
<dbReference type="FunFam" id="3.40.50.150:FF:000101">
    <property type="entry name" value="Thiopurine S-methyltransferase"/>
    <property type="match status" value="1"/>
</dbReference>
<dbReference type="EC" id="2.1.1.67" evidence="4 9"/>
<evidence type="ECO:0000256" key="1">
    <source>
        <dbReference type="ARBA" id="ARBA00000903"/>
    </source>
</evidence>
<comment type="similarity">
    <text evidence="3 9">Belongs to the class I-like SAM-binding methyltransferase superfamily. TPMT family.</text>
</comment>
<evidence type="ECO:0000256" key="5">
    <source>
        <dbReference type="ARBA" id="ARBA00022490"/>
    </source>
</evidence>
<reference evidence="10 11" key="1">
    <citation type="submission" date="2017-05" db="EMBL/GenBank/DDBJ databases">
        <title>Acinetobacter populi ANC 5415 (= PBJ7), whole genome shotgun sequencing project.</title>
        <authorList>
            <person name="Nemec A."/>
            <person name="Radolfova-Krizova L."/>
        </authorList>
    </citation>
    <scope>NUCLEOTIDE SEQUENCE [LARGE SCALE GENOMIC DNA]</scope>
    <source>
        <strain evidence="10 11">PBJ7</strain>
    </source>
</reference>
<dbReference type="InterPro" id="IPR029063">
    <property type="entry name" value="SAM-dependent_MTases_sf"/>
</dbReference>
<dbReference type="RefSeq" id="WP_087621788.1">
    <property type="nucleotide sequence ID" value="NZ_NEXX01000007.1"/>
</dbReference>
<dbReference type="InterPro" id="IPR022474">
    <property type="entry name" value="Thiopur_S-MeTfrase_Se/Te_detox"/>
</dbReference>
<evidence type="ECO:0000256" key="7">
    <source>
        <dbReference type="ARBA" id="ARBA00022679"/>
    </source>
</evidence>
<dbReference type="AlphaFoldDB" id="A0A1Z9YU63"/>
<dbReference type="Gene3D" id="3.40.50.150">
    <property type="entry name" value="Vaccinia Virus protein VP39"/>
    <property type="match status" value="1"/>
</dbReference>
<evidence type="ECO:0000256" key="8">
    <source>
        <dbReference type="ARBA" id="ARBA00022691"/>
    </source>
</evidence>
<dbReference type="OrthoDB" id="9778208at2"/>
<evidence type="ECO:0000256" key="6">
    <source>
        <dbReference type="ARBA" id="ARBA00022603"/>
    </source>
</evidence>
<dbReference type="GO" id="GO:0005737">
    <property type="term" value="C:cytoplasm"/>
    <property type="evidence" value="ECO:0007669"/>
    <property type="project" value="UniProtKB-SubCell"/>
</dbReference>
<gene>
    <name evidence="9" type="primary">tpm</name>
    <name evidence="10" type="ORF">CAP51_16170</name>
</gene>
<evidence type="ECO:0000256" key="9">
    <source>
        <dbReference type="HAMAP-Rule" id="MF_00812"/>
    </source>
</evidence>
<comment type="caution">
    <text evidence="10">The sequence shown here is derived from an EMBL/GenBank/DDBJ whole genome shotgun (WGS) entry which is preliminary data.</text>
</comment>
<dbReference type="InterPro" id="IPR025835">
    <property type="entry name" value="Thiopurine_S-MeTrfase"/>
</dbReference>
<dbReference type="PANTHER" id="PTHR10259">
    <property type="entry name" value="THIOPURINE S-METHYLTRANSFERASE"/>
    <property type="match status" value="1"/>
</dbReference>
<dbReference type="Pfam" id="PF05724">
    <property type="entry name" value="TPMT"/>
    <property type="match status" value="1"/>
</dbReference>
<dbReference type="InterPro" id="IPR008854">
    <property type="entry name" value="TPMT"/>
</dbReference>
<keyword evidence="11" id="KW-1185">Reference proteome</keyword>
<feature type="binding site" evidence="9">
    <location>
        <position position="66"/>
    </location>
    <ligand>
        <name>S-adenosyl-L-methionine</name>
        <dbReference type="ChEBI" id="CHEBI:59789"/>
    </ligand>
</feature>
<sequence length="220" mass="25960">MDTEFWQQRWHNHQIGFHQARVNPYLIQYIKNFKLPKHARIFVPLCGKTLDISWLLAQGYRVCAIELSSLAIEQLFSELDIPYQITVQDQLHYYQAEHLDVYVGNIFDLQQNQLDQVDAIYDRAALVALPLDMRKKYTQHLIQLTQAAPQLLISYDYPQQLYAGPPFAVSEHEILRHYQSSYEITLLQRHVLIEDKLAEKFKGQGTIDENIWQLMPKPHR</sequence>
<dbReference type="SUPFAM" id="SSF53335">
    <property type="entry name" value="S-adenosyl-L-methionine-dependent methyltransferases"/>
    <property type="match status" value="1"/>
</dbReference>
<dbReference type="Proteomes" id="UP000196536">
    <property type="component" value="Unassembled WGS sequence"/>
</dbReference>
<keyword evidence="6 9" id="KW-0489">Methyltransferase</keyword>
<organism evidence="10 11">
    <name type="scientific">Acinetobacter populi</name>
    <dbReference type="NCBI Taxonomy" id="1582270"/>
    <lineage>
        <taxon>Bacteria</taxon>
        <taxon>Pseudomonadati</taxon>
        <taxon>Pseudomonadota</taxon>
        <taxon>Gammaproteobacteria</taxon>
        <taxon>Moraxellales</taxon>
        <taxon>Moraxellaceae</taxon>
        <taxon>Acinetobacter</taxon>
    </lineage>
</organism>
<feature type="binding site" evidence="9">
    <location>
        <position position="123"/>
    </location>
    <ligand>
        <name>S-adenosyl-L-methionine</name>
        <dbReference type="ChEBI" id="CHEBI:59789"/>
    </ligand>
</feature>
<dbReference type="EMBL" id="NEXX01000007">
    <property type="protein sequence ID" value="OUY05756.1"/>
    <property type="molecule type" value="Genomic_DNA"/>
</dbReference>
<dbReference type="PANTHER" id="PTHR10259:SF11">
    <property type="entry name" value="THIOPURINE S-METHYLTRANSFERASE"/>
    <property type="match status" value="1"/>
</dbReference>
<comment type="subcellular location">
    <subcellularLocation>
        <location evidence="2 9">Cytoplasm</location>
    </subcellularLocation>
</comment>
<dbReference type="GO" id="GO:0008119">
    <property type="term" value="F:thiopurine S-methyltransferase activity"/>
    <property type="evidence" value="ECO:0007669"/>
    <property type="project" value="UniProtKB-UniRule"/>
</dbReference>
<dbReference type="GO" id="GO:0010038">
    <property type="term" value="P:response to metal ion"/>
    <property type="evidence" value="ECO:0007669"/>
    <property type="project" value="InterPro"/>
</dbReference>
<dbReference type="PROSITE" id="PS51585">
    <property type="entry name" value="SAM_MT_TPMT"/>
    <property type="match status" value="1"/>
</dbReference>
<evidence type="ECO:0000256" key="3">
    <source>
        <dbReference type="ARBA" id="ARBA00008145"/>
    </source>
</evidence>
<dbReference type="NCBIfam" id="TIGR03840">
    <property type="entry name" value="TMPT_Se_Te"/>
    <property type="match status" value="1"/>
</dbReference>
<comment type="catalytic activity">
    <reaction evidence="1 9">
        <text>S-adenosyl-L-methionine + a thiopurine = S-adenosyl-L-homocysteine + a thiopurine S-methylether.</text>
        <dbReference type="EC" id="2.1.1.67"/>
    </reaction>
</comment>
<proteinExistence type="inferred from homology"/>
<keyword evidence="7 9" id="KW-0808">Transferase</keyword>
<evidence type="ECO:0000313" key="10">
    <source>
        <dbReference type="EMBL" id="OUY05756.1"/>
    </source>
</evidence>
<evidence type="ECO:0000256" key="2">
    <source>
        <dbReference type="ARBA" id="ARBA00004496"/>
    </source>
</evidence>
<keyword evidence="8 9" id="KW-0949">S-adenosyl-L-methionine</keyword>
<dbReference type="GO" id="GO:0032259">
    <property type="term" value="P:methylation"/>
    <property type="evidence" value="ECO:0007669"/>
    <property type="project" value="UniProtKB-KW"/>
</dbReference>
<keyword evidence="5 9" id="KW-0963">Cytoplasm</keyword>
<feature type="binding site" evidence="9">
    <location>
        <position position="45"/>
    </location>
    <ligand>
        <name>S-adenosyl-L-methionine</name>
        <dbReference type="ChEBI" id="CHEBI:59789"/>
    </ligand>
</feature>
<evidence type="ECO:0000313" key="11">
    <source>
        <dbReference type="Proteomes" id="UP000196536"/>
    </source>
</evidence>
<evidence type="ECO:0000256" key="4">
    <source>
        <dbReference type="ARBA" id="ARBA00011905"/>
    </source>
</evidence>
<dbReference type="NCBIfam" id="NF009732">
    <property type="entry name" value="PRK13255.1"/>
    <property type="match status" value="1"/>
</dbReference>
<protein>
    <recommendedName>
        <fullName evidence="4 9">Thiopurine S-methyltransferase</fullName>
        <ecNumber evidence="4 9">2.1.1.67</ecNumber>
    </recommendedName>
    <alternativeName>
        <fullName evidence="9">Thiopurine methyltransferase</fullName>
    </alternativeName>
</protein>
<accession>A0A1Z9YU63</accession>